<dbReference type="OrthoDB" id="2680331at2"/>
<dbReference type="RefSeq" id="WP_121134527.1">
    <property type="nucleotide sequence ID" value="NZ_JBHUFK010000004.1"/>
</dbReference>
<proteinExistence type="predicted"/>
<name>A0A494YRY5_9BACI</name>
<dbReference type="Proteomes" id="UP000281813">
    <property type="component" value="Unassembled WGS sequence"/>
</dbReference>
<sequence length="82" mass="9449">MEKVIDVLIPTETGYNIKKVGEKKMISQMKKFDNNFPDGVFAIPHPSNEPRVKVRALHDYCKKNGITPAELSETEMERFLVR</sequence>
<protein>
    <submittedName>
        <fullName evidence="1">Uncharacterized protein</fullName>
    </submittedName>
</protein>
<accession>A0A494YRY5</accession>
<comment type="caution">
    <text evidence="1">The sequence shown here is derived from an EMBL/GenBank/DDBJ whole genome shotgun (WGS) entry which is preliminary data.</text>
</comment>
<dbReference type="EMBL" id="RBZO01000047">
    <property type="protein sequence ID" value="RKQ12271.1"/>
    <property type="molecule type" value="Genomic_DNA"/>
</dbReference>
<evidence type="ECO:0000313" key="2">
    <source>
        <dbReference type="Proteomes" id="UP000281813"/>
    </source>
</evidence>
<keyword evidence="2" id="KW-1185">Reference proteome</keyword>
<organism evidence="1 2">
    <name type="scientific">Oceanobacillus bengalensis</name>
    <dbReference type="NCBI Taxonomy" id="1435466"/>
    <lineage>
        <taxon>Bacteria</taxon>
        <taxon>Bacillati</taxon>
        <taxon>Bacillota</taxon>
        <taxon>Bacilli</taxon>
        <taxon>Bacillales</taxon>
        <taxon>Bacillaceae</taxon>
        <taxon>Oceanobacillus</taxon>
    </lineage>
</organism>
<reference evidence="1 2" key="1">
    <citation type="journal article" date="2015" name="Antonie Van Leeuwenhoek">
        <title>Oceanobacillus bengalensis sp. nov., a bacterium isolated from seawater of the Bay of Bengal.</title>
        <authorList>
            <person name="Yongchang O."/>
            <person name="Xiang W."/>
            <person name="Wang G."/>
        </authorList>
    </citation>
    <scope>NUCLEOTIDE SEQUENCE [LARGE SCALE GENOMIC DNA]</scope>
    <source>
        <strain evidence="1 2">MCCC 1K00260</strain>
    </source>
</reference>
<dbReference type="AlphaFoldDB" id="A0A494YRY5"/>
<gene>
    <name evidence="1" type="ORF">D8M05_18790</name>
</gene>
<evidence type="ECO:0000313" key="1">
    <source>
        <dbReference type="EMBL" id="RKQ12271.1"/>
    </source>
</evidence>